<accession>A0A7C9ENS7</accession>
<dbReference type="EMBL" id="GISG01248960">
    <property type="protein sequence ID" value="MBA4670883.1"/>
    <property type="molecule type" value="Transcribed_RNA"/>
</dbReference>
<name>A0A7C9ENS7_OPUST</name>
<reference evidence="1" key="1">
    <citation type="journal article" date="2013" name="J. Plant Res.">
        <title>Effect of fungi and light on seed germination of three Opuntia species from semiarid lands of central Mexico.</title>
        <authorList>
            <person name="Delgado-Sanchez P."/>
            <person name="Jimenez-Bremont J.F."/>
            <person name="Guerrero-Gonzalez Mde L."/>
            <person name="Flores J."/>
        </authorList>
    </citation>
    <scope>NUCLEOTIDE SEQUENCE</scope>
    <source>
        <tissue evidence="1">Cladode</tissue>
    </source>
</reference>
<proteinExistence type="predicted"/>
<organism evidence="1">
    <name type="scientific">Opuntia streptacantha</name>
    <name type="common">Prickly pear cactus</name>
    <name type="synonym">Opuntia cardona</name>
    <dbReference type="NCBI Taxonomy" id="393608"/>
    <lineage>
        <taxon>Eukaryota</taxon>
        <taxon>Viridiplantae</taxon>
        <taxon>Streptophyta</taxon>
        <taxon>Embryophyta</taxon>
        <taxon>Tracheophyta</taxon>
        <taxon>Spermatophyta</taxon>
        <taxon>Magnoliopsida</taxon>
        <taxon>eudicotyledons</taxon>
        <taxon>Gunneridae</taxon>
        <taxon>Pentapetalae</taxon>
        <taxon>Caryophyllales</taxon>
        <taxon>Cactineae</taxon>
        <taxon>Cactaceae</taxon>
        <taxon>Opuntioideae</taxon>
        <taxon>Opuntia</taxon>
    </lineage>
</organism>
<reference evidence="1" key="2">
    <citation type="submission" date="2020-07" db="EMBL/GenBank/DDBJ databases">
        <authorList>
            <person name="Vera ALvarez R."/>
            <person name="Arias-Moreno D.M."/>
            <person name="Jimenez-Jacinto V."/>
            <person name="Jimenez-Bremont J.F."/>
            <person name="Swaminathan K."/>
            <person name="Moose S.P."/>
            <person name="Guerrero-Gonzalez M.L."/>
            <person name="Marino-Ramirez L."/>
            <person name="Landsman D."/>
            <person name="Rodriguez-Kessler M."/>
            <person name="Delgado-Sanchez P."/>
        </authorList>
    </citation>
    <scope>NUCLEOTIDE SEQUENCE</scope>
    <source>
        <tissue evidence="1">Cladode</tissue>
    </source>
</reference>
<dbReference type="AlphaFoldDB" id="A0A7C9ENS7"/>
<evidence type="ECO:0000313" key="1">
    <source>
        <dbReference type="EMBL" id="MBA4670883.1"/>
    </source>
</evidence>
<protein>
    <submittedName>
        <fullName evidence="1">Uncharacterized protein</fullName>
    </submittedName>
</protein>
<sequence>MPHSDGVTVSDQAFQAPSGPWDLEATMLLATIKSQEDALHIQVAICSISCIGHLGAEVRSIHTVSPGLPIMLVRPVTQVSSSFWKQGRQNKRRENGKGSS</sequence>